<feature type="region of interest" description="Disordered" evidence="1">
    <location>
        <begin position="85"/>
        <end position="114"/>
    </location>
</feature>
<dbReference type="Proteomes" id="UP001604336">
    <property type="component" value="Unassembled WGS sequence"/>
</dbReference>
<evidence type="ECO:0000256" key="1">
    <source>
        <dbReference type="SAM" id="MobiDB-lite"/>
    </source>
</evidence>
<keyword evidence="3" id="KW-1185">Reference proteome</keyword>
<accession>A0ABD1TCU6</accession>
<gene>
    <name evidence="2" type="ORF">Adt_16146</name>
</gene>
<dbReference type="PANTHER" id="PTHR48475:SF1">
    <property type="entry name" value="RNASE H TYPE-1 DOMAIN-CONTAINING PROTEIN"/>
    <property type="match status" value="1"/>
</dbReference>
<sequence>MDPILAFLKAQTLPTDKDETRKLRRRAAHFVLSEDVLYKRGYSMPLLRCMGVNEADYVLREIHEGICGNHSGGLALAQKILKKDTSGPLSGRTPSSTLENVTSANASQQFRGNHTKSSPWYLALGLSPSGELIS</sequence>
<comment type="caution">
    <text evidence="2">The sequence shown here is derived from an EMBL/GenBank/DDBJ whole genome shotgun (WGS) entry which is preliminary data.</text>
</comment>
<dbReference type="PANTHER" id="PTHR48475">
    <property type="entry name" value="RIBONUCLEASE H"/>
    <property type="match status" value="1"/>
</dbReference>
<proteinExistence type="predicted"/>
<evidence type="ECO:0000313" key="2">
    <source>
        <dbReference type="EMBL" id="KAL2510546.1"/>
    </source>
</evidence>
<name>A0ABD1TCU6_9LAMI</name>
<evidence type="ECO:0000313" key="3">
    <source>
        <dbReference type="Proteomes" id="UP001604336"/>
    </source>
</evidence>
<organism evidence="2 3">
    <name type="scientific">Abeliophyllum distichum</name>
    <dbReference type="NCBI Taxonomy" id="126358"/>
    <lineage>
        <taxon>Eukaryota</taxon>
        <taxon>Viridiplantae</taxon>
        <taxon>Streptophyta</taxon>
        <taxon>Embryophyta</taxon>
        <taxon>Tracheophyta</taxon>
        <taxon>Spermatophyta</taxon>
        <taxon>Magnoliopsida</taxon>
        <taxon>eudicotyledons</taxon>
        <taxon>Gunneridae</taxon>
        <taxon>Pentapetalae</taxon>
        <taxon>asterids</taxon>
        <taxon>lamiids</taxon>
        <taxon>Lamiales</taxon>
        <taxon>Oleaceae</taxon>
        <taxon>Forsythieae</taxon>
        <taxon>Abeliophyllum</taxon>
    </lineage>
</organism>
<dbReference type="EMBL" id="JBFOLK010000005">
    <property type="protein sequence ID" value="KAL2510546.1"/>
    <property type="molecule type" value="Genomic_DNA"/>
</dbReference>
<feature type="compositionally biased region" description="Polar residues" evidence="1">
    <location>
        <begin position="92"/>
        <end position="114"/>
    </location>
</feature>
<dbReference type="AlphaFoldDB" id="A0ABD1TCU6"/>
<reference evidence="3" key="1">
    <citation type="submission" date="2024-07" db="EMBL/GenBank/DDBJ databases">
        <title>Two chromosome-level genome assemblies of Korean endemic species Abeliophyllum distichum and Forsythia ovata (Oleaceae).</title>
        <authorList>
            <person name="Jang H."/>
        </authorList>
    </citation>
    <scope>NUCLEOTIDE SEQUENCE [LARGE SCALE GENOMIC DNA]</scope>
</reference>
<protein>
    <submittedName>
        <fullName evidence="2">RNase H domain-containing protein</fullName>
    </submittedName>
</protein>